<proteinExistence type="predicted"/>
<reference evidence="2 3" key="1">
    <citation type="submission" date="2017-12" db="EMBL/GenBank/DDBJ databases">
        <title>Legionella sainthelensi LA01-117, whole genome sequence of a clinical isolate from New Zealand.</title>
        <authorList>
            <person name="Cree S.L."/>
            <person name="Slow S."/>
            <person name="Kennedy M.A."/>
            <person name="Murdoch D.R."/>
            <person name="Biggs P.J."/>
            <person name="Anderson T."/>
        </authorList>
    </citation>
    <scope>NUCLEOTIDE SEQUENCE [LARGE SCALE GENOMIC DNA]</scope>
    <source>
        <strain evidence="2 3">LA01-117</strain>
    </source>
</reference>
<dbReference type="RefSeq" id="WP_101900249.1">
    <property type="nucleotide sequence ID" value="NZ_CP025491.2"/>
</dbReference>
<organism evidence="2 3">
    <name type="scientific">Legionella sainthelensi</name>
    <dbReference type="NCBI Taxonomy" id="28087"/>
    <lineage>
        <taxon>Bacteria</taxon>
        <taxon>Pseudomonadati</taxon>
        <taxon>Pseudomonadota</taxon>
        <taxon>Gammaproteobacteria</taxon>
        <taxon>Legionellales</taxon>
        <taxon>Legionellaceae</taxon>
        <taxon>Legionella</taxon>
    </lineage>
</organism>
<name>A0A2H5FMC2_9GAMM</name>
<sequence length="456" mass="52357">MKKILLFMLAAISFANQVEARKPLASGDVLGRDLLIPGAGWIGHVGLGTGDDVGYPTQIIIEVLNENPVIQFNSFPNFTSRSKYWGSRSGVGDYSTGTYKALAEGYHQSWWCPTYSSSTAYVIGQGNLQNRRPTKCGMWRCDTFIAWDFYSAGFSQIMDNKIMLPIKVFYTFPYANGDALRPRNSENITQPPLIDIKDKQFSDLSADELNNLPYEKFVELADIPMTDETPTHIAKEWEFAANIQVNETKRGIFIDRLAVSNEQDVIPRFLNMYQEAKSSETRSKLIQGLMIYYQNHSDFLDKNYDAEVLRGFYSKMLYQNLERNDADKIIRGYIDFHSAQQIINRRSQIEQQMVGIEPRLILGLKLELAYKSLELEKIYIPAVIEMLRKYQRSDLDGMFFGITKLWHESLKDKHSITAIKSYLDFTEKKYVRSSANTEDLYFGVAKNSFKELKNSL</sequence>
<evidence type="ECO:0000313" key="3">
    <source>
        <dbReference type="Proteomes" id="UP000234343"/>
    </source>
</evidence>
<feature type="chain" id="PRO_5014184407" evidence="1">
    <location>
        <begin position="21"/>
        <end position="456"/>
    </location>
</feature>
<evidence type="ECO:0000313" key="2">
    <source>
        <dbReference type="EMBL" id="AUH72640.1"/>
    </source>
</evidence>
<dbReference type="Proteomes" id="UP000234343">
    <property type="component" value="Chromosome"/>
</dbReference>
<gene>
    <name evidence="2" type="ORF">CAB17_11715</name>
</gene>
<keyword evidence="3" id="KW-1185">Reference proteome</keyword>
<feature type="signal peptide" evidence="1">
    <location>
        <begin position="1"/>
        <end position="20"/>
    </location>
</feature>
<protein>
    <submittedName>
        <fullName evidence="2">Uncharacterized protein</fullName>
    </submittedName>
</protein>
<dbReference type="EMBL" id="CP025491">
    <property type="protein sequence ID" value="AUH72640.1"/>
    <property type="molecule type" value="Genomic_DNA"/>
</dbReference>
<evidence type="ECO:0000256" key="1">
    <source>
        <dbReference type="SAM" id="SignalP"/>
    </source>
</evidence>
<accession>A0A2H5FMC2</accession>
<dbReference type="KEGG" id="lsh:CAB17_11715"/>
<dbReference type="AlphaFoldDB" id="A0A2H5FMC2"/>
<keyword evidence="1" id="KW-0732">Signal</keyword>